<accession>A0ABS6KCQ6</accession>
<dbReference type="EMBL" id="JAHQCX010000018">
    <property type="protein sequence ID" value="MBU9728296.1"/>
    <property type="molecule type" value="Genomic_DNA"/>
</dbReference>
<dbReference type="Gene3D" id="3.40.50.10400">
    <property type="entry name" value="Hypothetical protein PA1492"/>
    <property type="match status" value="1"/>
</dbReference>
<comment type="caution">
    <text evidence="2">The sequence shown here is derived from an EMBL/GenBank/DDBJ whole genome shotgun (WGS) entry which is preliminary data.</text>
</comment>
<proteinExistence type="predicted"/>
<dbReference type="Pfam" id="PF24963">
    <property type="entry name" value="DUF7768"/>
    <property type="match status" value="1"/>
</dbReference>
<evidence type="ECO:0000313" key="2">
    <source>
        <dbReference type="EMBL" id="MBU9728296.1"/>
    </source>
</evidence>
<dbReference type="SUPFAM" id="SSF52309">
    <property type="entry name" value="N-(deoxy)ribosyltransferase-like"/>
    <property type="match status" value="1"/>
</dbReference>
<evidence type="ECO:0000313" key="3">
    <source>
        <dbReference type="Proteomes" id="UP001314681"/>
    </source>
</evidence>
<evidence type="ECO:0000259" key="1">
    <source>
        <dbReference type="Pfam" id="PF24963"/>
    </source>
</evidence>
<organism evidence="2 3">
    <name type="scientific">Diplocloster modestus</name>
    <dbReference type="NCBI Taxonomy" id="2850322"/>
    <lineage>
        <taxon>Bacteria</taxon>
        <taxon>Bacillati</taxon>
        <taxon>Bacillota</taxon>
        <taxon>Clostridia</taxon>
        <taxon>Lachnospirales</taxon>
        <taxon>Lachnospiraceae</taxon>
        <taxon>Diplocloster</taxon>
    </lineage>
</organism>
<sequence>MLKIYVCSPCRGDLQTNLNRARKYTKQIIKEGHVPITPHLFFSTILHDEIPKQREKALKIGLELLKGCHEVRVYGSRITEGMQQEIEEAEKLDIPVIYKKA</sequence>
<reference evidence="2 3" key="1">
    <citation type="submission" date="2021-06" db="EMBL/GenBank/DDBJ databases">
        <title>Description of novel taxa of the family Lachnospiraceae.</title>
        <authorList>
            <person name="Chaplin A.V."/>
            <person name="Sokolova S.R."/>
            <person name="Pikina A.P."/>
            <person name="Korzhanova M."/>
            <person name="Belova V."/>
            <person name="Korostin D."/>
            <person name="Efimov B.A."/>
        </authorList>
    </citation>
    <scope>NUCLEOTIDE SEQUENCE [LARGE SCALE GENOMIC DNA]</scope>
    <source>
        <strain evidence="2 3">ASD4241</strain>
    </source>
</reference>
<feature type="domain" description="DUF7768" evidence="1">
    <location>
        <begin position="3"/>
        <end position="98"/>
    </location>
</feature>
<dbReference type="InterPro" id="IPR056670">
    <property type="entry name" value="DUF7768"/>
</dbReference>
<dbReference type="RefSeq" id="WP_238727352.1">
    <property type="nucleotide sequence ID" value="NZ_JAHQCX010000018.1"/>
</dbReference>
<keyword evidence="3" id="KW-1185">Reference proteome</keyword>
<dbReference type="Proteomes" id="UP001314681">
    <property type="component" value="Unassembled WGS sequence"/>
</dbReference>
<name>A0ABS6KCQ6_9FIRM</name>
<protein>
    <submittedName>
        <fullName evidence="2">DUF4406 domain-containing protein</fullName>
    </submittedName>
</protein>
<gene>
    <name evidence="2" type="ORF">KTH90_20030</name>
</gene>